<reference evidence="3" key="1">
    <citation type="submission" date="2025-08" db="UniProtKB">
        <authorList>
            <consortium name="RefSeq"/>
        </authorList>
    </citation>
    <scope>IDENTIFICATION</scope>
    <source>
        <tissue evidence="3">Total insect</tissue>
    </source>
</reference>
<evidence type="ECO:0000313" key="3">
    <source>
        <dbReference type="RefSeq" id="XP_034256180.1"/>
    </source>
</evidence>
<dbReference type="PANTHER" id="PTHR31340">
    <property type="entry name" value="MITOCHONDRIAL GENOME MAINTENANCE EXONUCLEASE 1"/>
    <property type="match status" value="1"/>
</dbReference>
<feature type="compositionally biased region" description="Polar residues" evidence="1">
    <location>
        <begin position="380"/>
        <end position="396"/>
    </location>
</feature>
<dbReference type="GO" id="GO:0005739">
    <property type="term" value="C:mitochondrion"/>
    <property type="evidence" value="ECO:0007669"/>
    <property type="project" value="TreeGrafter"/>
</dbReference>
<protein>
    <submittedName>
        <fullName evidence="3">Uncharacterized protein LOC117654103</fullName>
    </submittedName>
</protein>
<proteinExistence type="predicted"/>
<gene>
    <name evidence="3" type="primary">LOC117654103</name>
</gene>
<feature type="compositionally biased region" description="Polar residues" evidence="1">
    <location>
        <begin position="414"/>
        <end position="423"/>
    </location>
</feature>
<dbReference type="AlphaFoldDB" id="A0A6P9AFC4"/>
<organism evidence="3">
    <name type="scientific">Thrips palmi</name>
    <name type="common">Melon thrips</name>
    <dbReference type="NCBI Taxonomy" id="161013"/>
    <lineage>
        <taxon>Eukaryota</taxon>
        <taxon>Metazoa</taxon>
        <taxon>Ecdysozoa</taxon>
        <taxon>Arthropoda</taxon>
        <taxon>Hexapoda</taxon>
        <taxon>Insecta</taxon>
        <taxon>Pterygota</taxon>
        <taxon>Neoptera</taxon>
        <taxon>Paraneoptera</taxon>
        <taxon>Thysanoptera</taxon>
        <taxon>Terebrantia</taxon>
        <taxon>Thripoidea</taxon>
        <taxon>Thripidae</taxon>
        <taxon>Thrips</taxon>
    </lineage>
</organism>
<dbReference type="GO" id="GO:0006264">
    <property type="term" value="P:mitochondrial DNA replication"/>
    <property type="evidence" value="ECO:0007669"/>
    <property type="project" value="TreeGrafter"/>
</dbReference>
<feature type="region of interest" description="Disordered" evidence="1">
    <location>
        <begin position="380"/>
        <end position="430"/>
    </location>
</feature>
<dbReference type="PANTHER" id="PTHR31340:SF3">
    <property type="entry name" value="MITOCHONDRIAL GENOME MAINTENANCE EXONUCLEASE 1"/>
    <property type="match status" value="1"/>
</dbReference>
<dbReference type="GO" id="GO:0008297">
    <property type="term" value="F:single-stranded DNA exodeoxyribonuclease activity"/>
    <property type="evidence" value="ECO:0007669"/>
    <property type="project" value="TreeGrafter"/>
</dbReference>
<name>A0A6P9AFC4_THRPL</name>
<accession>A0A6P9AFC4</accession>
<evidence type="ECO:0000256" key="1">
    <source>
        <dbReference type="SAM" id="MobiDB-lite"/>
    </source>
</evidence>
<dbReference type="RefSeq" id="XP_034256180.1">
    <property type="nucleotide sequence ID" value="XM_034400289.1"/>
</dbReference>
<dbReference type="InParanoid" id="A0A6P9AFC4"/>
<dbReference type="GeneID" id="117654103"/>
<sequence>MRSRNIGWVMSSYLGCRHAPLAVGGVNCGGSLQVHRLSQNVSVASERQKLSLNGKNTIKIGQKKYVVKIDKIQSIKDSVLLSLVNMSVFHADKPFLAPDEKITKEVQFVPKSPSHVAFAKEMLSLRVRSKKERILILNNYESPTDVVPESRDLISLVREYLQNGNDTLSIDPDLESYWKSVKPALSDLTNAQCFEDEAAHPILRYAQGFECIANYKGVPSIISIKMISNRGHQKKHKLELIAGGAAFNFDPRWPVQVKNFVLILAKSDGSPAVVHVFNSENTLALWQECLMRIERFWNNPGALVLIDGRMRPIVAPPVVHEGKPSYYERAKSKRSSAKSVNDFVLVDTFEAGVRDQNTPKSHDAKPEVRLDSQEVEKCISNEQQQSASPSNMQSEIRTQDDIPTTGKLPEKEATNPQQSTADSNPKEAEGNVLQSLWNFWKLK</sequence>
<dbReference type="KEGG" id="tpal:117654103"/>
<dbReference type="Proteomes" id="UP000515158">
    <property type="component" value="Unplaced"/>
</dbReference>
<keyword evidence="2" id="KW-1185">Reference proteome</keyword>
<evidence type="ECO:0000313" key="2">
    <source>
        <dbReference type="Proteomes" id="UP000515158"/>
    </source>
</evidence>
<dbReference type="OrthoDB" id="5777131at2759"/>